<sequence>MTNRLVPAAALVIALAIFFGYVSPTYSGSVAEIKERVMRATSALDAAARFGEKQNELASARNAILVDDLARLEALLPDSVDNVSVILDLTSLATRSGLLLSSINVAASPAGGGQEAAALSRVGSIDLILSATGSYESFIAFIAGVERSARLLDVTAFAVRGSNTGVYGYNLTVRLYWLR</sequence>
<proteinExistence type="predicted"/>
<dbReference type="AlphaFoldDB" id="A0A1F6E5A7"/>
<protein>
    <submittedName>
        <fullName evidence="1">Uncharacterized protein</fullName>
    </submittedName>
</protein>
<dbReference type="EMBL" id="MFLM01000002">
    <property type="protein sequence ID" value="OGG68864.1"/>
    <property type="molecule type" value="Genomic_DNA"/>
</dbReference>
<accession>A0A1F6E5A7</accession>
<evidence type="ECO:0000313" key="1">
    <source>
        <dbReference type="EMBL" id="OGG68864.1"/>
    </source>
</evidence>
<gene>
    <name evidence="1" type="ORF">A3C95_01505</name>
</gene>
<name>A0A1F6E5A7_9BACT</name>
<organism evidence="1 2">
    <name type="scientific">Candidatus Kaiserbacteria bacterium RIFCSPHIGHO2_02_FULL_56_30</name>
    <dbReference type="NCBI Taxonomy" id="1798499"/>
    <lineage>
        <taxon>Bacteria</taxon>
        <taxon>Candidatus Kaiseribacteriota</taxon>
    </lineage>
</organism>
<comment type="caution">
    <text evidence="1">The sequence shown here is derived from an EMBL/GenBank/DDBJ whole genome shotgun (WGS) entry which is preliminary data.</text>
</comment>
<dbReference type="Proteomes" id="UP000177107">
    <property type="component" value="Unassembled WGS sequence"/>
</dbReference>
<dbReference type="Gene3D" id="3.30.70.60">
    <property type="match status" value="1"/>
</dbReference>
<dbReference type="InterPro" id="IPR014717">
    <property type="entry name" value="Transl_elong_EF1B/ribsomal_bS6"/>
</dbReference>
<evidence type="ECO:0000313" key="2">
    <source>
        <dbReference type="Proteomes" id="UP000177107"/>
    </source>
</evidence>
<dbReference type="STRING" id="1798499.A3C95_01505"/>
<reference evidence="1 2" key="1">
    <citation type="journal article" date="2016" name="Nat. Commun.">
        <title>Thousands of microbial genomes shed light on interconnected biogeochemical processes in an aquifer system.</title>
        <authorList>
            <person name="Anantharaman K."/>
            <person name="Brown C.T."/>
            <person name="Hug L.A."/>
            <person name="Sharon I."/>
            <person name="Castelle C.J."/>
            <person name="Probst A.J."/>
            <person name="Thomas B.C."/>
            <person name="Singh A."/>
            <person name="Wilkins M.J."/>
            <person name="Karaoz U."/>
            <person name="Brodie E.L."/>
            <person name="Williams K.H."/>
            <person name="Hubbard S.S."/>
            <person name="Banfield J.F."/>
        </authorList>
    </citation>
    <scope>NUCLEOTIDE SEQUENCE [LARGE SCALE GENOMIC DNA]</scope>
</reference>